<keyword evidence="6" id="KW-0732">Signal</keyword>
<evidence type="ECO:0000256" key="3">
    <source>
        <dbReference type="ARBA" id="ARBA00023163"/>
    </source>
</evidence>
<keyword evidence="1" id="KW-0805">Transcription regulation</keyword>
<organism evidence="8 9">
    <name type="scientific">Duncaniella muris</name>
    <dbReference type="NCBI Taxonomy" id="2094150"/>
    <lineage>
        <taxon>Bacteria</taxon>
        <taxon>Pseudomonadati</taxon>
        <taxon>Bacteroidota</taxon>
        <taxon>Bacteroidia</taxon>
        <taxon>Bacteroidales</taxon>
        <taxon>Muribaculaceae</taxon>
        <taxon>Duncaniella</taxon>
    </lineage>
</organism>
<dbReference type="PANTHER" id="PTHR43280">
    <property type="entry name" value="ARAC-FAMILY TRANSCRIPTIONAL REGULATOR"/>
    <property type="match status" value="1"/>
</dbReference>
<evidence type="ECO:0000256" key="6">
    <source>
        <dbReference type="SAM" id="SignalP"/>
    </source>
</evidence>
<evidence type="ECO:0000256" key="5">
    <source>
        <dbReference type="SAM" id="Phobius"/>
    </source>
</evidence>
<dbReference type="RefSeq" id="WP_107033058.1">
    <property type="nucleotide sequence ID" value="NZ_CAXHPX010000035.1"/>
</dbReference>
<dbReference type="GeneID" id="82526931"/>
<dbReference type="Proteomes" id="UP000244905">
    <property type="component" value="Unassembled WGS sequence"/>
</dbReference>
<dbReference type="GO" id="GO:0003700">
    <property type="term" value="F:DNA-binding transcription factor activity"/>
    <property type="evidence" value="ECO:0007669"/>
    <property type="project" value="InterPro"/>
</dbReference>
<feature type="domain" description="HTH araC/xylS-type" evidence="7">
    <location>
        <begin position="480"/>
        <end position="582"/>
    </location>
</feature>
<feature type="signal peptide" evidence="6">
    <location>
        <begin position="1"/>
        <end position="29"/>
    </location>
</feature>
<dbReference type="InterPro" id="IPR009057">
    <property type="entry name" value="Homeodomain-like_sf"/>
</dbReference>
<keyword evidence="3" id="KW-0804">Transcription</keyword>
<evidence type="ECO:0000256" key="1">
    <source>
        <dbReference type="ARBA" id="ARBA00023015"/>
    </source>
</evidence>
<comment type="caution">
    <text evidence="8">The sequence shown here is derived from an EMBL/GenBank/DDBJ whole genome shotgun (WGS) entry which is preliminary data.</text>
</comment>
<feature type="chain" id="PRO_5016171886" evidence="6">
    <location>
        <begin position="30"/>
        <end position="586"/>
    </location>
</feature>
<evidence type="ECO:0000313" key="9">
    <source>
        <dbReference type="Proteomes" id="UP000244905"/>
    </source>
</evidence>
<dbReference type="GO" id="GO:0043565">
    <property type="term" value="F:sequence-specific DNA binding"/>
    <property type="evidence" value="ECO:0007669"/>
    <property type="project" value="InterPro"/>
</dbReference>
<feature type="region of interest" description="Disordered" evidence="4">
    <location>
        <begin position="450"/>
        <end position="471"/>
    </location>
</feature>
<dbReference type="Gene3D" id="1.10.10.60">
    <property type="entry name" value="Homeodomain-like"/>
    <property type="match status" value="2"/>
</dbReference>
<keyword evidence="9" id="KW-1185">Reference proteome</keyword>
<reference evidence="9" key="1">
    <citation type="submission" date="2018-02" db="EMBL/GenBank/DDBJ databases">
        <authorList>
            <person name="Clavel T."/>
            <person name="Strowig T."/>
        </authorList>
    </citation>
    <scope>NUCLEOTIDE SEQUENCE [LARGE SCALE GENOMIC DNA]</scope>
    <source>
        <strain evidence="9">DSM 103720</strain>
    </source>
</reference>
<dbReference type="PANTHER" id="PTHR43280:SF29">
    <property type="entry name" value="ARAC-FAMILY TRANSCRIPTIONAL REGULATOR"/>
    <property type="match status" value="1"/>
</dbReference>
<dbReference type="Gene3D" id="1.25.40.10">
    <property type="entry name" value="Tetratricopeptide repeat domain"/>
    <property type="match status" value="2"/>
</dbReference>
<dbReference type="SUPFAM" id="SSF46689">
    <property type="entry name" value="Homeodomain-like"/>
    <property type="match status" value="1"/>
</dbReference>
<evidence type="ECO:0000313" key="8">
    <source>
        <dbReference type="EMBL" id="PWB00906.1"/>
    </source>
</evidence>
<accession>A0A2V1INC1</accession>
<proteinExistence type="predicted"/>
<keyword evidence="2" id="KW-0238">DNA-binding</keyword>
<gene>
    <name evidence="8" type="ORF">C5O23_11375</name>
</gene>
<name>A0A2V1INC1_9BACT</name>
<sequence>MKIRLHICRLLVLACLSVLTLLSPCVAKADLNDSLSGRLAYLKEHEDDKQAIKDVAFLYLNLGNYEEAKKYGRRLLDMGSSTGDRDFCELYGRIVIGSSMLDEDADECFRQLEEARLIANATGNLDALVSIDNSFGAYYLLGQNDAYTSAAYYYEALEKAKELNDTRRYGIILSNLSGAYLLMKDVSGRRLAEEAHEIAEKRGDPIPLYYAKSALTHFCLLADSLDQAGRLIAEIEDLHRQGEFGGEPNLYLVKGLLADKRGDTRSAYRNYTLAMEHFRESDASEVSATYLAYARLLRRDGHLKSAIEVLEQGLVHARSAEMKVHAPELMKELVYSYRDAGDYRKALDYSLACQALQDSVFTLSRERTLHENRIRHEIYANERLIDEQRMELMATRHRMILLAVCVAAAVALVLLVYFNYRKKDRLYRAIVLQNKEYMAREQMLVERLERAREQEGPQAQASQALADDGGRSRINSLMPSFTSLMIEQKVFCDPAITVGKAAEMLGTNRTYLSKAINESTGKTFTQIVNDYRIREAIAQISDLETDKPLKQICSDVGFSSLSTFYSSFQSITGMTPARYRSQLKEI</sequence>
<dbReference type="PROSITE" id="PS01124">
    <property type="entry name" value="HTH_ARAC_FAMILY_2"/>
    <property type="match status" value="1"/>
</dbReference>
<dbReference type="InterPro" id="IPR011990">
    <property type="entry name" value="TPR-like_helical_dom_sf"/>
</dbReference>
<protein>
    <submittedName>
        <fullName evidence="8">AraC family transcriptional regulator</fullName>
    </submittedName>
</protein>
<dbReference type="AlphaFoldDB" id="A0A2V1INC1"/>
<dbReference type="PROSITE" id="PS00041">
    <property type="entry name" value="HTH_ARAC_FAMILY_1"/>
    <property type="match status" value="1"/>
</dbReference>
<dbReference type="SMART" id="SM00342">
    <property type="entry name" value="HTH_ARAC"/>
    <property type="match status" value="1"/>
</dbReference>
<dbReference type="InterPro" id="IPR018060">
    <property type="entry name" value="HTH_AraC"/>
</dbReference>
<dbReference type="Pfam" id="PF12833">
    <property type="entry name" value="HTH_18"/>
    <property type="match status" value="1"/>
</dbReference>
<dbReference type="InterPro" id="IPR018062">
    <property type="entry name" value="HTH_AraC-typ_CS"/>
</dbReference>
<evidence type="ECO:0000259" key="7">
    <source>
        <dbReference type="PROSITE" id="PS01124"/>
    </source>
</evidence>
<evidence type="ECO:0000256" key="4">
    <source>
        <dbReference type="SAM" id="MobiDB-lite"/>
    </source>
</evidence>
<feature type="transmembrane region" description="Helical" evidence="5">
    <location>
        <begin position="399"/>
        <end position="418"/>
    </location>
</feature>
<keyword evidence="5" id="KW-0472">Membrane</keyword>
<keyword evidence="5" id="KW-1133">Transmembrane helix</keyword>
<dbReference type="SUPFAM" id="SSF48452">
    <property type="entry name" value="TPR-like"/>
    <property type="match status" value="2"/>
</dbReference>
<keyword evidence="5" id="KW-0812">Transmembrane</keyword>
<dbReference type="EMBL" id="PUEC01000029">
    <property type="protein sequence ID" value="PWB00906.1"/>
    <property type="molecule type" value="Genomic_DNA"/>
</dbReference>
<evidence type="ECO:0000256" key="2">
    <source>
        <dbReference type="ARBA" id="ARBA00023125"/>
    </source>
</evidence>